<reference evidence="1 2" key="1">
    <citation type="journal article" date="2017" name="Int. J. Syst. Evol. Microbiol.">
        <title>Oleiagrimonas citrea sp. nov., a marine bacterium isolated from tidal flat sediment and emended description of the genus Oleiagrimonas Fang et al. 2015 and Oleiagrimonas soli.</title>
        <authorList>
            <person name="Yang S.H."/>
            <person name="Seo H.S."/>
            <person name="Seong C.N."/>
            <person name="Kwon K.K."/>
        </authorList>
    </citation>
    <scope>NUCLEOTIDE SEQUENCE [LARGE SCALE GENOMIC DNA]</scope>
    <source>
        <strain evidence="1 2">MEBiC09124</strain>
    </source>
</reference>
<dbReference type="AlphaFoldDB" id="A0A846ZNB9"/>
<comment type="caution">
    <text evidence="1">The sequence shown here is derived from an EMBL/GenBank/DDBJ whole genome shotgun (WGS) entry which is preliminary data.</text>
</comment>
<dbReference type="Proteomes" id="UP000541636">
    <property type="component" value="Unassembled WGS sequence"/>
</dbReference>
<dbReference type="Pfam" id="PF11697">
    <property type="entry name" value="DUF3293"/>
    <property type="match status" value="1"/>
</dbReference>
<gene>
    <name evidence="1" type="ORF">HF690_08910</name>
</gene>
<dbReference type="EMBL" id="JAAZQD010000003">
    <property type="protein sequence ID" value="NKZ39068.1"/>
    <property type="molecule type" value="Genomic_DNA"/>
</dbReference>
<sequence>MPSSHPLNEIFRRTSYRVRLGEGGVAVIRVDNPLPQALLNMLPEPDTAWGFVTACNPHGRTRPRESNRRAMRQLRDALRKEAPDATLRAACGALGSWREPSLFVIGADFALLDSLMQRFNQLAIVRGRGAACAELHWAQWVQHTVDERP</sequence>
<proteinExistence type="predicted"/>
<keyword evidence="2" id="KW-1185">Reference proteome</keyword>
<protein>
    <submittedName>
        <fullName evidence="1">DUF3293 domain-containing protein</fullName>
    </submittedName>
</protein>
<accession>A0A846ZNB9</accession>
<name>A0A846ZNB9_9GAMM</name>
<dbReference type="InterPro" id="IPR021710">
    <property type="entry name" value="DUF3293"/>
</dbReference>
<evidence type="ECO:0000313" key="2">
    <source>
        <dbReference type="Proteomes" id="UP000541636"/>
    </source>
</evidence>
<organism evidence="1 2">
    <name type="scientific">Oleiagrimonas citrea</name>
    <dbReference type="NCBI Taxonomy" id="1665687"/>
    <lineage>
        <taxon>Bacteria</taxon>
        <taxon>Pseudomonadati</taxon>
        <taxon>Pseudomonadota</taxon>
        <taxon>Gammaproteobacteria</taxon>
        <taxon>Lysobacterales</taxon>
        <taxon>Rhodanobacteraceae</taxon>
        <taxon>Oleiagrimonas</taxon>
    </lineage>
</organism>
<evidence type="ECO:0000313" key="1">
    <source>
        <dbReference type="EMBL" id="NKZ39068.1"/>
    </source>
</evidence>